<dbReference type="Proteomes" id="UP001431783">
    <property type="component" value="Unassembled WGS sequence"/>
</dbReference>
<dbReference type="InterPro" id="IPR022271">
    <property type="entry name" value="Lipocalin_ApoD"/>
</dbReference>
<dbReference type="PIRSF" id="PIRSF036893">
    <property type="entry name" value="Lipocalin_ApoD"/>
    <property type="match status" value="1"/>
</dbReference>
<feature type="signal peptide" evidence="2">
    <location>
        <begin position="1"/>
        <end position="17"/>
    </location>
</feature>
<feature type="chain" id="PRO_5043116203" description="Lipocalin/cytosolic fatty-acid binding domain-containing protein" evidence="2">
    <location>
        <begin position="18"/>
        <end position="191"/>
    </location>
</feature>
<name>A0AAW1TNG3_9CUCU</name>
<feature type="domain" description="Lipocalin/cytosolic fatty-acid binding" evidence="3">
    <location>
        <begin position="41"/>
        <end position="187"/>
    </location>
</feature>
<evidence type="ECO:0000259" key="3">
    <source>
        <dbReference type="Pfam" id="PF00061"/>
    </source>
</evidence>
<dbReference type="PANTHER" id="PTHR10612:SF34">
    <property type="entry name" value="APOLIPOPROTEIN D"/>
    <property type="match status" value="1"/>
</dbReference>
<comment type="caution">
    <text evidence="4">The sequence shown here is derived from an EMBL/GenBank/DDBJ whole genome shotgun (WGS) entry which is preliminary data.</text>
</comment>
<keyword evidence="5" id="KW-1185">Reference proteome</keyword>
<evidence type="ECO:0000313" key="5">
    <source>
        <dbReference type="Proteomes" id="UP001431783"/>
    </source>
</evidence>
<organism evidence="4 5">
    <name type="scientific">Henosepilachna vigintioctopunctata</name>
    <dbReference type="NCBI Taxonomy" id="420089"/>
    <lineage>
        <taxon>Eukaryota</taxon>
        <taxon>Metazoa</taxon>
        <taxon>Ecdysozoa</taxon>
        <taxon>Arthropoda</taxon>
        <taxon>Hexapoda</taxon>
        <taxon>Insecta</taxon>
        <taxon>Pterygota</taxon>
        <taxon>Neoptera</taxon>
        <taxon>Endopterygota</taxon>
        <taxon>Coleoptera</taxon>
        <taxon>Polyphaga</taxon>
        <taxon>Cucujiformia</taxon>
        <taxon>Coccinelloidea</taxon>
        <taxon>Coccinellidae</taxon>
        <taxon>Epilachninae</taxon>
        <taxon>Epilachnini</taxon>
        <taxon>Henosepilachna</taxon>
    </lineage>
</organism>
<dbReference type="InterPro" id="IPR012674">
    <property type="entry name" value="Calycin"/>
</dbReference>
<evidence type="ECO:0000256" key="2">
    <source>
        <dbReference type="PIRNR" id="PIRNR036893"/>
    </source>
</evidence>
<gene>
    <name evidence="4" type="ORF">WA026_003038</name>
</gene>
<dbReference type="Pfam" id="PF00061">
    <property type="entry name" value="Lipocalin"/>
    <property type="match status" value="1"/>
</dbReference>
<keyword evidence="2" id="KW-0732">Signal</keyword>
<evidence type="ECO:0000256" key="1">
    <source>
        <dbReference type="ARBA" id="ARBA00006889"/>
    </source>
</evidence>
<proteinExistence type="inferred from homology"/>
<accession>A0AAW1TNG3</accession>
<dbReference type="GO" id="GO:0000302">
    <property type="term" value="P:response to reactive oxygen species"/>
    <property type="evidence" value="ECO:0007669"/>
    <property type="project" value="TreeGrafter"/>
</dbReference>
<dbReference type="PANTHER" id="PTHR10612">
    <property type="entry name" value="APOLIPOPROTEIN D"/>
    <property type="match status" value="1"/>
</dbReference>
<dbReference type="GO" id="GO:0006629">
    <property type="term" value="P:lipid metabolic process"/>
    <property type="evidence" value="ECO:0007669"/>
    <property type="project" value="TreeGrafter"/>
</dbReference>
<dbReference type="Gene3D" id="2.40.128.20">
    <property type="match status" value="1"/>
</dbReference>
<protein>
    <recommendedName>
        <fullName evidence="3">Lipocalin/cytosolic fatty-acid binding domain-containing protein</fullName>
    </recommendedName>
</protein>
<dbReference type="SUPFAM" id="SSF50814">
    <property type="entry name" value="Lipocalins"/>
    <property type="match status" value="1"/>
</dbReference>
<dbReference type="GO" id="GO:0005737">
    <property type="term" value="C:cytoplasm"/>
    <property type="evidence" value="ECO:0007669"/>
    <property type="project" value="TreeGrafter"/>
</dbReference>
<dbReference type="InterPro" id="IPR000566">
    <property type="entry name" value="Lipocln_cytosolic_FA-bd_dom"/>
</dbReference>
<reference evidence="4 5" key="1">
    <citation type="submission" date="2023-03" db="EMBL/GenBank/DDBJ databases">
        <title>Genome insight into feeding habits of ladybird beetles.</title>
        <authorList>
            <person name="Li H.-S."/>
            <person name="Huang Y.-H."/>
            <person name="Pang H."/>
        </authorList>
    </citation>
    <scope>NUCLEOTIDE SEQUENCE [LARGE SCALE GENOMIC DNA]</scope>
    <source>
        <strain evidence="4">SYSU_2023b</strain>
        <tissue evidence="4">Whole body</tissue>
    </source>
</reference>
<evidence type="ECO:0000313" key="4">
    <source>
        <dbReference type="EMBL" id="KAK9869285.1"/>
    </source>
</evidence>
<comment type="similarity">
    <text evidence="1 2">Belongs to the calycin superfamily. Lipocalin family.</text>
</comment>
<sequence>MFCFVILLIGLVSEIKSQVSDDGVCPRVTTQNDFDVPRLMGVWYIQAHYPDGFGVAARCNKAEYTMLPNGTVIILNTKVMSNTGQQKSSISTLDPAGRGTDGKFSITFPVGPENPPPPYWVLETDYESYAVAWSCRSLKTTKNFMKHIRYIWLMTRTHNPPANLFRRMSNVVKKFNISFEDIERVDHANCF</sequence>
<dbReference type="AlphaFoldDB" id="A0AAW1TNG3"/>
<dbReference type="EMBL" id="JARQZJ010000001">
    <property type="protein sequence ID" value="KAK9869285.1"/>
    <property type="molecule type" value="Genomic_DNA"/>
</dbReference>